<keyword evidence="5" id="KW-0732">Signal</keyword>
<evidence type="ECO:0000313" key="6">
    <source>
        <dbReference type="EMBL" id="MCH5600125.1"/>
    </source>
</evidence>
<dbReference type="CDD" id="cd00340">
    <property type="entry name" value="GSH_Peroxidase"/>
    <property type="match status" value="1"/>
</dbReference>
<sequence length="173" mass="19372">MKTLLLTLLLSPTLFVASPIYKFKADGLSGGTINFADFKGKKILIVNTASKCGYTPQYEELEALYKKYGDKIVVVGFPANNFKEQESGTNEEIASFCKKNYGVTFPMSKKISVKGDDIAPIYKYLVAEAKKKGIEDPVKWNFTKFLIDEKGQLITVFPSKVKPMSDDILKYLN</sequence>
<comment type="caution">
    <text evidence="6">The sequence shown here is derived from an EMBL/GenBank/DDBJ whole genome shotgun (WGS) entry which is preliminary data.</text>
</comment>
<evidence type="ECO:0000256" key="4">
    <source>
        <dbReference type="RuleBase" id="RU000499"/>
    </source>
</evidence>
<dbReference type="Pfam" id="PF00255">
    <property type="entry name" value="GSHPx"/>
    <property type="match status" value="1"/>
</dbReference>
<dbReference type="SUPFAM" id="SSF52833">
    <property type="entry name" value="Thioredoxin-like"/>
    <property type="match status" value="1"/>
</dbReference>
<comment type="similarity">
    <text evidence="1 4">Belongs to the glutathione peroxidase family.</text>
</comment>
<dbReference type="PROSITE" id="PS51355">
    <property type="entry name" value="GLUTATHIONE_PEROXID_3"/>
    <property type="match status" value="1"/>
</dbReference>
<gene>
    <name evidence="6" type="ORF">MKP09_20495</name>
</gene>
<dbReference type="PANTHER" id="PTHR11592">
    <property type="entry name" value="GLUTATHIONE PEROXIDASE"/>
    <property type="match status" value="1"/>
</dbReference>
<evidence type="ECO:0000256" key="5">
    <source>
        <dbReference type="SAM" id="SignalP"/>
    </source>
</evidence>
<dbReference type="InterPro" id="IPR029759">
    <property type="entry name" value="GPX_AS"/>
</dbReference>
<accession>A0ABS9SP49</accession>
<keyword evidence="7" id="KW-1185">Reference proteome</keyword>
<proteinExistence type="inferred from homology"/>
<dbReference type="PRINTS" id="PR01011">
    <property type="entry name" value="GLUTPROXDASE"/>
</dbReference>
<evidence type="ECO:0000256" key="3">
    <source>
        <dbReference type="ARBA" id="ARBA00023002"/>
    </source>
</evidence>
<dbReference type="RefSeq" id="WP_240832137.1">
    <property type="nucleotide sequence ID" value="NZ_JAKWBL010000004.1"/>
</dbReference>
<feature type="chain" id="PRO_5045445539" description="Glutathione peroxidase" evidence="5">
    <location>
        <begin position="18"/>
        <end position="173"/>
    </location>
</feature>
<keyword evidence="3 4" id="KW-0560">Oxidoreductase</keyword>
<feature type="signal peptide" evidence="5">
    <location>
        <begin position="1"/>
        <end position="17"/>
    </location>
</feature>
<dbReference type="Gene3D" id="3.40.30.10">
    <property type="entry name" value="Glutaredoxin"/>
    <property type="match status" value="1"/>
</dbReference>
<keyword evidence="2 4" id="KW-0575">Peroxidase</keyword>
<dbReference type="EMBL" id="JAKWBL010000004">
    <property type="protein sequence ID" value="MCH5600125.1"/>
    <property type="molecule type" value="Genomic_DNA"/>
</dbReference>
<dbReference type="PIRSF" id="PIRSF000303">
    <property type="entry name" value="Glutathion_perox"/>
    <property type="match status" value="1"/>
</dbReference>
<evidence type="ECO:0000313" key="7">
    <source>
        <dbReference type="Proteomes" id="UP001202248"/>
    </source>
</evidence>
<evidence type="ECO:0000256" key="2">
    <source>
        <dbReference type="ARBA" id="ARBA00022559"/>
    </source>
</evidence>
<dbReference type="Proteomes" id="UP001202248">
    <property type="component" value="Unassembled WGS sequence"/>
</dbReference>
<dbReference type="PROSITE" id="PS00460">
    <property type="entry name" value="GLUTATHIONE_PEROXID_1"/>
    <property type="match status" value="1"/>
</dbReference>
<evidence type="ECO:0000256" key="1">
    <source>
        <dbReference type="ARBA" id="ARBA00006926"/>
    </source>
</evidence>
<reference evidence="6 7" key="1">
    <citation type="submission" date="2022-02" db="EMBL/GenBank/DDBJ databases">
        <authorList>
            <person name="Min J."/>
        </authorList>
    </citation>
    <scope>NUCLEOTIDE SEQUENCE [LARGE SCALE GENOMIC DNA]</scope>
    <source>
        <strain evidence="6 7">GR10-1</strain>
    </source>
</reference>
<protein>
    <recommendedName>
        <fullName evidence="4">Glutathione peroxidase</fullName>
    </recommendedName>
</protein>
<dbReference type="PANTHER" id="PTHR11592:SF78">
    <property type="entry name" value="GLUTATHIONE PEROXIDASE"/>
    <property type="match status" value="1"/>
</dbReference>
<dbReference type="InterPro" id="IPR000889">
    <property type="entry name" value="Glutathione_peroxidase"/>
</dbReference>
<name>A0ABS9SP49_9BACT</name>
<dbReference type="InterPro" id="IPR036249">
    <property type="entry name" value="Thioredoxin-like_sf"/>
</dbReference>
<organism evidence="6 7">
    <name type="scientific">Niabella ginsengisoli</name>
    <dbReference type="NCBI Taxonomy" id="522298"/>
    <lineage>
        <taxon>Bacteria</taxon>
        <taxon>Pseudomonadati</taxon>
        <taxon>Bacteroidota</taxon>
        <taxon>Chitinophagia</taxon>
        <taxon>Chitinophagales</taxon>
        <taxon>Chitinophagaceae</taxon>
        <taxon>Niabella</taxon>
    </lineage>
</organism>